<sequence>MSGADEFTGYDYSSLKRIHQDLIRRRSKRGVKSIRNPRGYFLLATKFAKKEPLPLHLVTKPANLGSNAIASNVAGYLDPNIQSYIRSTWWPLAHFNPITFKKDKDLDITKDDYVRFNCKVYRSLLPDITYGEALRRIEKDWRDDTFVASVNDPDPVESNDSDDANPDVTPTTASSSVISVDRTMDFHLFSMSVLDLATSCTAGGMDALYLFLQSLRIKIKCVREFDEIPKPKYASDITDASGSNRITVLVEYGKMYTEDITPTNNTVQTATLYQVGLFPTRLPLVALFVSLDHAFMDMHVKAIDSSKSPTDPTPTWILRNMCAGALVYKTTEIDITSIQYETLEYFVLPTTSGKAAPSTADTPKPTLDQSSYQMTCVLQDTTAVEFEGTFYGSVAAKRVRVFGLQHPSAVPLILTVTTEPTKQVLTAGRDGDGRRAVIGCIYLVQQSGLASYKFQQHKVLYDYNSETKAQIICEAPSPGYYYAIVFCIREMQFVLEYNHTTLPEATPLPLGVVANSFPLESVPNHPHNSMPCYFPGEKLVVQTPHSKASLRAKIYSQRLQTRMSQMQLLDEEFRIKTAGQRKEIDDRHKHRRQQREAAAALDHVDKVAQDKLKKAARDGGGASLNREVELIHEYFEHMAKTQPTFDELKKLDAAYANRYNQADQLSDDFNSVYHDDSELKKTSAKAKSAKFGVDDDRPPQDSVFASEEYSHAATYLEKLGDELRRQQLQQDNTTTQETMSAAIEQNLYLALAEGKPMSCEDMLQLREILVEGGGLTECRRPGKREASTVPVILPKTYVAATLPWQPMWQLPPTDPTVPDPLVPTSPKKHKRPSSPPKAHVTKPGKCPKEDECLPTCSTVPKSRSSHVLPKPAADISILTNILTRRPSSHVDTKSTNDTPRAHRPSTAAPMLPSQPLLPTTDTTTTAEEVQADDDTPLDTKTADSPTEFQSSTTATTAVPPSVKPPATAPPSFRRRKQQHPSSQLTLPWSRLQKRSVPRHNHTFLPAATTPAQSDIVMVQQVSYHVVRHHNQVVALADTNNTTHVTTLHHQPPSHSAKKKRKPKKQTSSHLSEVAKHNMDKLQLAKVLGNERMALMWAQLEDEFAWVEPPPL</sequence>
<feature type="region of interest" description="Disordered" evidence="1">
    <location>
        <begin position="810"/>
        <end position="851"/>
    </location>
</feature>
<gene>
    <name evidence="2" type="ORF">H257_01349</name>
</gene>
<dbReference type="GeneID" id="20803345"/>
<feature type="compositionally biased region" description="Pro residues" evidence="1">
    <location>
        <begin position="812"/>
        <end position="823"/>
    </location>
</feature>
<feature type="compositionally biased region" description="Acidic residues" evidence="1">
    <location>
        <begin position="154"/>
        <end position="165"/>
    </location>
</feature>
<dbReference type="AlphaFoldDB" id="W4HA03"/>
<protein>
    <submittedName>
        <fullName evidence="2">Uncharacterized protein</fullName>
    </submittedName>
</protein>
<dbReference type="VEuPathDB" id="FungiDB:H257_01349"/>
<feature type="region of interest" description="Disordered" evidence="1">
    <location>
        <begin position="1045"/>
        <end position="1072"/>
    </location>
</feature>
<accession>W4HA03</accession>
<feature type="compositionally biased region" description="Basic residues" evidence="1">
    <location>
        <begin position="1055"/>
        <end position="1066"/>
    </location>
</feature>
<reference evidence="2" key="1">
    <citation type="submission" date="2013-12" db="EMBL/GenBank/DDBJ databases">
        <title>The Genome Sequence of Aphanomyces astaci APO3.</title>
        <authorList>
            <consortium name="The Broad Institute Genomics Platform"/>
            <person name="Russ C."/>
            <person name="Tyler B."/>
            <person name="van West P."/>
            <person name="Dieguez-Uribeondo J."/>
            <person name="Young S.K."/>
            <person name="Zeng Q."/>
            <person name="Gargeya S."/>
            <person name="Fitzgerald M."/>
            <person name="Abouelleil A."/>
            <person name="Alvarado L."/>
            <person name="Chapman S.B."/>
            <person name="Gainer-Dewar J."/>
            <person name="Goldberg J."/>
            <person name="Griggs A."/>
            <person name="Gujja S."/>
            <person name="Hansen M."/>
            <person name="Howarth C."/>
            <person name="Imamovic A."/>
            <person name="Ireland A."/>
            <person name="Larimer J."/>
            <person name="McCowan C."/>
            <person name="Murphy C."/>
            <person name="Pearson M."/>
            <person name="Poon T.W."/>
            <person name="Priest M."/>
            <person name="Roberts A."/>
            <person name="Saif S."/>
            <person name="Shea T."/>
            <person name="Sykes S."/>
            <person name="Wortman J."/>
            <person name="Nusbaum C."/>
            <person name="Birren B."/>
        </authorList>
    </citation>
    <scope>NUCLEOTIDE SEQUENCE [LARGE SCALE GENOMIC DNA]</scope>
    <source>
        <strain evidence="2">APO3</strain>
    </source>
</reference>
<evidence type="ECO:0000256" key="1">
    <source>
        <dbReference type="SAM" id="MobiDB-lite"/>
    </source>
</evidence>
<evidence type="ECO:0000313" key="2">
    <source>
        <dbReference type="EMBL" id="ETV87948.1"/>
    </source>
</evidence>
<organism evidence="2">
    <name type="scientific">Aphanomyces astaci</name>
    <name type="common">Crayfish plague agent</name>
    <dbReference type="NCBI Taxonomy" id="112090"/>
    <lineage>
        <taxon>Eukaryota</taxon>
        <taxon>Sar</taxon>
        <taxon>Stramenopiles</taxon>
        <taxon>Oomycota</taxon>
        <taxon>Saprolegniomycetes</taxon>
        <taxon>Saprolegniales</taxon>
        <taxon>Verrucalvaceae</taxon>
        <taxon>Aphanomyces</taxon>
    </lineage>
</organism>
<dbReference type="EMBL" id="KI913115">
    <property type="protein sequence ID" value="ETV87948.1"/>
    <property type="molecule type" value="Genomic_DNA"/>
</dbReference>
<name>W4HA03_APHAT</name>
<feature type="region of interest" description="Disordered" evidence="1">
    <location>
        <begin position="879"/>
        <end position="987"/>
    </location>
</feature>
<feature type="compositionally biased region" description="Low complexity" evidence="1">
    <location>
        <begin position="950"/>
        <end position="960"/>
    </location>
</feature>
<dbReference type="RefSeq" id="XP_009822811.1">
    <property type="nucleotide sequence ID" value="XM_009824509.1"/>
</dbReference>
<dbReference type="OrthoDB" id="67961at2759"/>
<feature type="region of interest" description="Disordered" evidence="1">
    <location>
        <begin position="148"/>
        <end position="174"/>
    </location>
</feature>
<proteinExistence type="predicted"/>
<feature type="compositionally biased region" description="Low complexity" evidence="1">
    <location>
        <begin position="914"/>
        <end position="928"/>
    </location>
</feature>